<dbReference type="GO" id="GO:0004553">
    <property type="term" value="F:hydrolase activity, hydrolyzing O-glycosyl compounds"/>
    <property type="evidence" value="ECO:0007669"/>
    <property type="project" value="InterPro"/>
</dbReference>
<dbReference type="PANTHER" id="PTHR30480">
    <property type="entry name" value="BETA-HEXOSAMINIDASE-RELATED"/>
    <property type="match status" value="1"/>
</dbReference>
<evidence type="ECO:0000256" key="2">
    <source>
        <dbReference type="ARBA" id="ARBA00022801"/>
    </source>
</evidence>
<dbReference type="Gene3D" id="3.20.20.300">
    <property type="entry name" value="Glycoside hydrolase, family 3, N-terminal domain"/>
    <property type="match status" value="1"/>
</dbReference>
<keyword evidence="3" id="KW-0326">Glycosidase</keyword>
<dbReference type="InterPro" id="IPR036962">
    <property type="entry name" value="Glyco_hydro_3_N_sf"/>
</dbReference>
<proteinExistence type="inferred from homology"/>
<dbReference type="InterPro" id="IPR002772">
    <property type="entry name" value="Glyco_hydro_3_C"/>
</dbReference>
<organism evidence="6 7">
    <name type="scientific">Paenibacillus alvei</name>
    <name type="common">Bacillus alvei</name>
    <dbReference type="NCBI Taxonomy" id="44250"/>
    <lineage>
        <taxon>Bacteria</taxon>
        <taxon>Bacillati</taxon>
        <taxon>Bacillota</taxon>
        <taxon>Bacilli</taxon>
        <taxon>Bacillales</taxon>
        <taxon>Paenibacillaceae</taxon>
        <taxon>Paenibacillus</taxon>
    </lineage>
</organism>
<sequence length="562" mass="61933">MNHIKNSRYEEDGMSEMSKLQLTLEQKIGQMVMCGFATTEVNDNIRSLIKEHHVGGIIYFKRNVVSKEQVSALSHHLQEISGEQTNIPLFISIDQEGGMVARIDWEDITLIPGNMTIGATRSAEHAYEAARICGEEMLRLGINMNFAPSLDVNNNPENPVIGVRSYSERPDLVAELGTAQIRGLQEANVAATAKHFPGHGDTAVDSHHGLATVPHDEERLVAVELAPFARAIQEGVDCIMTAHVIFPAFEPESIPATLSHNVLTKLLRHRMGYDGLIVTDCLEMHAISKEVGVAEGAVRAVVAGADILLVSHTYEEQVASIQALCEAVRTGRIAESRIDESIDRIITLKNKRHMGEETEVPEDFASYFGAPESKALVDRMFEDSTTLVKDEAGALPLDRSAKTLVIWPQVRTRSEVDDLIVQEYTLASALQPHMNDVELLRINNDPDSAEVEEILASTEGYSQIVILTYNPVSKLHQGQVDVVNALLARSNTRVIVASTRNPYDLNQFPDVPTYLCCYENRPAAMKALGNVLLGLQEPKGKLPVTISEQYPFGHSASYAKQQ</sequence>
<evidence type="ECO:0000313" key="6">
    <source>
        <dbReference type="EMBL" id="SYX84818.1"/>
    </source>
</evidence>
<evidence type="ECO:0000256" key="1">
    <source>
        <dbReference type="ARBA" id="ARBA00005336"/>
    </source>
</evidence>
<dbReference type="Proteomes" id="UP000304148">
    <property type="component" value="Chromosome"/>
</dbReference>
<dbReference type="NCBIfam" id="NF003740">
    <property type="entry name" value="PRK05337.1"/>
    <property type="match status" value="1"/>
</dbReference>
<dbReference type="AlphaFoldDB" id="A0A383RCT2"/>
<accession>A0A383RCT2</accession>
<name>A0A383RCT2_PAEAL</name>
<evidence type="ECO:0000259" key="5">
    <source>
        <dbReference type="Pfam" id="PF01915"/>
    </source>
</evidence>
<gene>
    <name evidence="6" type="ORF">PBLR_13240</name>
</gene>
<dbReference type="SUPFAM" id="SSF51445">
    <property type="entry name" value="(Trans)glycosidases"/>
    <property type="match status" value="1"/>
</dbReference>
<reference evidence="7" key="1">
    <citation type="submission" date="2018-08" db="EMBL/GenBank/DDBJ databases">
        <authorList>
            <person name="Chevrot R."/>
        </authorList>
    </citation>
    <scope>NUCLEOTIDE SEQUENCE [LARGE SCALE GENOMIC DNA]</scope>
</reference>
<feature type="domain" description="Glycoside hydrolase family 3 N-terminal" evidence="4">
    <location>
        <begin position="23"/>
        <end position="348"/>
    </location>
</feature>
<dbReference type="Pfam" id="PF00933">
    <property type="entry name" value="Glyco_hydro_3"/>
    <property type="match status" value="1"/>
</dbReference>
<evidence type="ECO:0000256" key="3">
    <source>
        <dbReference type="ARBA" id="ARBA00023295"/>
    </source>
</evidence>
<evidence type="ECO:0000313" key="7">
    <source>
        <dbReference type="Proteomes" id="UP000304148"/>
    </source>
</evidence>
<protein>
    <submittedName>
        <fullName evidence="6">Glycoside hydrolase family protein</fullName>
    </submittedName>
</protein>
<dbReference type="Gene3D" id="3.40.50.1700">
    <property type="entry name" value="Glycoside hydrolase family 3 C-terminal domain"/>
    <property type="match status" value="1"/>
</dbReference>
<dbReference type="Pfam" id="PF01915">
    <property type="entry name" value="Glyco_hydro_3_C"/>
    <property type="match status" value="1"/>
</dbReference>
<dbReference type="InterPro" id="IPR050226">
    <property type="entry name" value="NagZ_Beta-hexosaminidase"/>
</dbReference>
<dbReference type="InterPro" id="IPR001764">
    <property type="entry name" value="Glyco_hydro_3_N"/>
</dbReference>
<dbReference type="SUPFAM" id="SSF52279">
    <property type="entry name" value="Beta-D-glucan exohydrolase, C-terminal domain"/>
    <property type="match status" value="1"/>
</dbReference>
<keyword evidence="2 6" id="KW-0378">Hydrolase</keyword>
<dbReference type="GO" id="GO:0005975">
    <property type="term" value="P:carbohydrate metabolic process"/>
    <property type="evidence" value="ECO:0007669"/>
    <property type="project" value="InterPro"/>
</dbReference>
<dbReference type="InterPro" id="IPR017853">
    <property type="entry name" value="GH"/>
</dbReference>
<dbReference type="EMBL" id="LS992241">
    <property type="protein sequence ID" value="SYX84818.1"/>
    <property type="molecule type" value="Genomic_DNA"/>
</dbReference>
<comment type="similarity">
    <text evidence="1">Belongs to the glycosyl hydrolase 3 family.</text>
</comment>
<dbReference type="GO" id="GO:0009254">
    <property type="term" value="P:peptidoglycan turnover"/>
    <property type="evidence" value="ECO:0007669"/>
    <property type="project" value="TreeGrafter"/>
</dbReference>
<dbReference type="PANTHER" id="PTHR30480:SF16">
    <property type="entry name" value="GLYCOSIDE HYDROLASE FAMILY 3 DOMAIN PROTEIN"/>
    <property type="match status" value="1"/>
</dbReference>
<feature type="domain" description="Glycoside hydrolase family 3 C-terminal" evidence="5">
    <location>
        <begin position="386"/>
        <end position="548"/>
    </location>
</feature>
<dbReference type="InterPro" id="IPR036881">
    <property type="entry name" value="Glyco_hydro_3_C_sf"/>
</dbReference>
<evidence type="ECO:0000259" key="4">
    <source>
        <dbReference type="Pfam" id="PF00933"/>
    </source>
</evidence>